<evidence type="ECO:0008006" key="3">
    <source>
        <dbReference type="Google" id="ProtNLM"/>
    </source>
</evidence>
<dbReference type="Proteomes" id="UP000003676">
    <property type="component" value="Unassembled WGS sequence"/>
</dbReference>
<proteinExistence type="predicted"/>
<gene>
    <name evidence="1" type="ORF">DESPIG_02884</name>
</gene>
<organism evidence="1 2">
    <name type="scientific">Desulfovibrio piger ATCC 29098</name>
    <dbReference type="NCBI Taxonomy" id="411464"/>
    <lineage>
        <taxon>Bacteria</taxon>
        <taxon>Pseudomonadati</taxon>
        <taxon>Thermodesulfobacteriota</taxon>
        <taxon>Desulfovibrionia</taxon>
        <taxon>Desulfovibrionales</taxon>
        <taxon>Desulfovibrionaceae</taxon>
        <taxon>Desulfovibrio</taxon>
    </lineage>
</organism>
<dbReference type="RefSeq" id="WP_006008888.1">
    <property type="nucleotide sequence ID" value="NZ_DS996360.1"/>
</dbReference>
<reference evidence="1 2" key="2">
    <citation type="submission" date="2008-10" db="EMBL/GenBank/DDBJ databases">
        <authorList>
            <person name="Fulton L."/>
            <person name="Clifton S."/>
            <person name="Fulton B."/>
            <person name="Xu J."/>
            <person name="Minx P."/>
            <person name="Pepin K.H."/>
            <person name="Johnson M."/>
            <person name="Bhonagiri V."/>
            <person name="Nash W.E."/>
            <person name="Mardis E.R."/>
            <person name="Wilson R.K."/>
        </authorList>
    </citation>
    <scope>NUCLEOTIDE SEQUENCE [LARGE SCALE GENOMIC DNA]</scope>
    <source>
        <strain evidence="1 2">ATCC 29098</strain>
    </source>
</reference>
<dbReference type="EMBL" id="ABXU01000083">
    <property type="protein sequence ID" value="EEB32265.1"/>
    <property type="molecule type" value="Genomic_DNA"/>
</dbReference>
<sequence length="65" mass="7298">MKIVQITVTADGRVEMSTYGFPGKSCVEATKFMKDLLGEETFIKMKPTAFIPYTEMKKVITCNKA</sequence>
<dbReference type="OrthoDB" id="5422807at2"/>
<evidence type="ECO:0000313" key="2">
    <source>
        <dbReference type="Proteomes" id="UP000003676"/>
    </source>
</evidence>
<dbReference type="InterPro" id="IPR021375">
    <property type="entry name" value="DUF2997"/>
</dbReference>
<dbReference type="Pfam" id="PF11211">
    <property type="entry name" value="DUF2997"/>
    <property type="match status" value="1"/>
</dbReference>
<evidence type="ECO:0000313" key="1">
    <source>
        <dbReference type="EMBL" id="EEB32265.1"/>
    </source>
</evidence>
<name>B6WXQ7_9BACT</name>
<accession>B6WXQ7</accession>
<protein>
    <recommendedName>
        <fullName evidence="3">DUF2997 domain-containing protein</fullName>
    </recommendedName>
</protein>
<dbReference type="HOGENOM" id="CLU_2842663_0_0_7"/>
<comment type="caution">
    <text evidence="1">The sequence shown here is derived from an EMBL/GenBank/DDBJ whole genome shotgun (WGS) entry which is preliminary data.</text>
</comment>
<reference evidence="1 2" key="1">
    <citation type="submission" date="2008-10" db="EMBL/GenBank/DDBJ databases">
        <title>Draft genome sequence of Desulvovibrio piger (ATCC 29098).</title>
        <authorList>
            <person name="Sudarsanam P."/>
            <person name="Ley R."/>
            <person name="Guruge J."/>
            <person name="Turnbaugh P.J."/>
            <person name="Mahowald M."/>
            <person name="Liep D."/>
            <person name="Gordon J."/>
        </authorList>
    </citation>
    <scope>NUCLEOTIDE SEQUENCE [LARGE SCALE GENOMIC DNA]</scope>
    <source>
        <strain evidence="1 2">ATCC 29098</strain>
    </source>
</reference>
<dbReference type="AlphaFoldDB" id="B6WXQ7"/>